<comment type="caution">
    <text evidence="2">The sequence shown here is derived from an EMBL/GenBank/DDBJ whole genome shotgun (WGS) entry which is preliminary data.</text>
</comment>
<keyword evidence="3" id="KW-1185">Reference proteome</keyword>
<evidence type="ECO:0000256" key="1">
    <source>
        <dbReference type="SAM" id="SignalP"/>
    </source>
</evidence>
<dbReference type="EMBL" id="MU253756">
    <property type="protein sequence ID" value="KAG9248086.1"/>
    <property type="molecule type" value="Genomic_DNA"/>
</dbReference>
<evidence type="ECO:0000313" key="2">
    <source>
        <dbReference type="EMBL" id="KAG9248086.1"/>
    </source>
</evidence>
<feature type="signal peptide" evidence="1">
    <location>
        <begin position="1"/>
        <end position="19"/>
    </location>
</feature>
<keyword evidence="1" id="KW-0732">Signal</keyword>
<dbReference type="AlphaFoldDB" id="A0A9P8CK06"/>
<protein>
    <submittedName>
        <fullName evidence="2">Uncharacterized protein</fullName>
    </submittedName>
</protein>
<proteinExistence type="predicted"/>
<organism evidence="2 3">
    <name type="scientific">Calycina marina</name>
    <dbReference type="NCBI Taxonomy" id="1763456"/>
    <lineage>
        <taxon>Eukaryota</taxon>
        <taxon>Fungi</taxon>
        <taxon>Dikarya</taxon>
        <taxon>Ascomycota</taxon>
        <taxon>Pezizomycotina</taxon>
        <taxon>Leotiomycetes</taxon>
        <taxon>Helotiales</taxon>
        <taxon>Pezizellaceae</taxon>
        <taxon>Calycina</taxon>
    </lineage>
</organism>
<evidence type="ECO:0000313" key="3">
    <source>
        <dbReference type="Proteomes" id="UP000887226"/>
    </source>
</evidence>
<name>A0A9P8CK06_9HELO</name>
<accession>A0A9P8CK06</accession>
<dbReference type="Proteomes" id="UP000887226">
    <property type="component" value="Unassembled WGS sequence"/>
</dbReference>
<sequence length="233" mass="24277">MSTWAPTVTLAPTVVVASAVTPVLTTTFSPTATSCLENRLTMLANRQYQIWMNEPLPVPGTTITDCYPSVYMNSFLNAAGGVTQPAFSPLVCPESYITQGPFTSNYIACCPSGYTLGLPTVNINKSRPAYGGTCYTPLPSGTAYKVIQYGADSVTATSTFAPSDTLAAAYAHPFEGFYFGVAVVASAGGSVTITNSEIAVMTGPSSSSTAAVATYTRGRKSCLQPGLPLGIDR</sequence>
<dbReference type="OrthoDB" id="5985073at2759"/>
<reference evidence="2" key="1">
    <citation type="journal article" date="2021" name="IMA Fungus">
        <title>Genomic characterization of three marine fungi, including Emericellopsis atlantica sp. nov. with signatures of a generalist lifestyle and marine biomass degradation.</title>
        <authorList>
            <person name="Hagestad O.C."/>
            <person name="Hou L."/>
            <person name="Andersen J.H."/>
            <person name="Hansen E.H."/>
            <person name="Altermark B."/>
            <person name="Li C."/>
            <person name="Kuhnert E."/>
            <person name="Cox R.J."/>
            <person name="Crous P.W."/>
            <person name="Spatafora J.W."/>
            <person name="Lail K."/>
            <person name="Amirebrahimi M."/>
            <person name="Lipzen A."/>
            <person name="Pangilinan J."/>
            <person name="Andreopoulos W."/>
            <person name="Hayes R.D."/>
            <person name="Ng V."/>
            <person name="Grigoriev I.V."/>
            <person name="Jackson S.A."/>
            <person name="Sutton T.D.S."/>
            <person name="Dobson A.D.W."/>
            <person name="Rama T."/>
        </authorList>
    </citation>
    <scope>NUCLEOTIDE SEQUENCE</scope>
    <source>
        <strain evidence="2">TRa3180A</strain>
    </source>
</reference>
<gene>
    <name evidence="2" type="ORF">BJ878DRAFT_93328</name>
</gene>
<feature type="chain" id="PRO_5040171695" evidence="1">
    <location>
        <begin position="20"/>
        <end position="233"/>
    </location>
</feature>